<feature type="compositionally biased region" description="Basic and acidic residues" evidence="1">
    <location>
        <begin position="345"/>
        <end position="355"/>
    </location>
</feature>
<feature type="compositionally biased region" description="Basic and acidic residues" evidence="1">
    <location>
        <begin position="444"/>
        <end position="453"/>
    </location>
</feature>
<feature type="region of interest" description="Disordered" evidence="1">
    <location>
        <begin position="1"/>
        <end position="53"/>
    </location>
</feature>
<evidence type="ECO:0000313" key="2">
    <source>
        <dbReference type="EMBL" id="MDH6218468.1"/>
    </source>
</evidence>
<gene>
    <name evidence="2" type="ORF">M2283_005800</name>
</gene>
<feature type="compositionally biased region" description="Polar residues" evidence="1">
    <location>
        <begin position="1"/>
        <end position="18"/>
    </location>
</feature>
<feature type="compositionally biased region" description="Polar residues" evidence="1">
    <location>
        <begin position="397"/>
        <end position="411"/>
    </location>
</feature>
<evidence type="ECO:0000313" key="3">
    <source>
        <dbReference type="Proteomes" id="UP001160499"/>
    </source>
</evidence>
<proteinExistence type="predicted"/>
<feature type="compositionally biased region" description="Polar residues" evidence="1">
    <location>
        <begin position="424"/>
        <end position="433"/>
    </location>
</feature>
<protein>
    <submittedName>
        <fullName evidence="2">Uncharacterized protein</fullName>
    </submittedName>
</protein>
<feature type="compositionally biased region" description="Basic and acidic residues" evidence="1">
    <location>
        <begin position="200"/>
        <end position="219"/>
    </location>
</feature>
<feature type="region of interest" description="Disordered" evidence="1">
    <location>
        <begin position="272"/>
        <end position="453"/>
    </location>
</feature>
<feature type="compositionally biased region" description="Basic and acidic residues" evidence="1">
    <location>
        <begin position="299"/>
        <end position="309"/>
    </location>
</feature>
<evidence type="ECO:0000256" key="1">
    <source>
        <dbReference type="SAM" id="MobiDB-lite"/>
    </source>
</evidence>
<sequence length="453" mass="48657">MPGTNSPISDDSNASSYYSVEMYPDRIRPSTTPVPEQAAPPLPPGADRGWYDSQGGVFYADTSGKRTRPPEGKVSVYHAAKERWRDLPQNYKHFARAFLDFLPNAAQGLSPLVGGKAGVGLNAAGIIGQTVLGSSGLREEYKNYQVGGAGNVDRINLAADAARIAAAVGSTVATVGGDGKVPSRIGGASTFVAGAAVTAREVHSHHTEERKKREEKTADNDGDYEMGPLAGSRKRPDLESHGRGGYHPTSSYQTSRQPLANEHREAISYALNATGSSRSDQGALSRAARDYTPAPSMSRHGDVKPRDNNAGHAAALKKARDGKKAEHTPGGRGYQEPTSQHTGSQRRDADDLTARERRHKEARGTEQPLPASYQEQASRHAGAQRPESAGPYGMPTTRISASSHTPQTSVPGFNPSAYNPPPRSSQSRATLNDESAHARRHKETRMEEQKVRR</sequence>
<dbReference type="EMBL" id="JARXVH010000009">
    <property type="protein sequence ID" value="MDH6218468.1"/>
    <property type="molecule type" value="Genomic_DNA"/>
</dbReference>
<reference evidence="2 3" key="1">
    <citation type="submission" date="2023-04" db="EMBL/GenBank/DDBJ databases">
        <title>Forest soil microbial communities from Buena Vista Peninsula, Colon Province, Panama.</title>
        <authorList>
            <person name="Bouskill N."/>
        </authorList>
    </citation>
    <scope>NUCLEOTIDE SEQUENCE [LARGE SCALE GENOMIC DNA]</scope>
    <source>
        <strain evidence="2 3">GGS1</strain>
    </source>
</reference>
<name>A0ABT6LQ70_9ACTN</name>
<dbReference type="Proteomes" id="UP001160499">
    <property type="component" value="Unassembled WGS sequence"/>
</dbReference>
<organism evidence="2 3">
    <name type="scientific">Streptomyces pseudovenezuelae</name>
    <dbReference type="NCBI Taxonomy" id="67350"/>
    <lineage>
        <taxon>Bacteria</taxon>
        <taxon>Bacillati</taxon>
        <taxon>Actinomycetota</taxon>
        <taxon>Actinomycetes</taxon>
        <taxon>Kitasatosporales</taxon>
        <taxon>Streptomycetaceae</taxon>
        <taxon>Streptomyces</taxon>
        <taxon>Streptomyces aurantiacus group</taxon>
    </lineage>
</organism>
<feature type="compositionally biased region" description="Polar residues" evidence="1">
    <location>
        <begin position="272"/>
        <end position="282"/>
    </location>
</feature>
<feature type="compositionally biased region" description="Basic and acidic residues" evidence="1">
    <location>
        <begin position="318"/>
        <end position="329"/>
    </location>
</feature>
<accession>A0ABT6LQ70</accession>
<keyword evidence="3" id="KW-1185">Reference proteome</keyword>
<feature type="compositionally biased region" description="Polar residues" evidence="1">
    <location>
        <begin position="248"/>
        <end position="258"/>
    </location>
</feature>
<comment type="caution">
    <text evidence="2">The sequence shown here is derived from an EMBL/GenBank/DDBJ whole genome shotgun (WGS) entry which is preliminary data.</text>
</comment>
<feature type="region of interest" description="Disordered" evidence="1">
    <location>
        <begin position="198"/>
        <end position="258"/>
    </location>
</feature>